<dbReference type="EMBL" id="JAODUO010001783">
    <property type="protein sequence ID" value="KAK2158609.1"/>
    <property type="molecule type" value="Genomic_DNA"/>
</dbReference>
<evidence type="ECO:0000313" key="1">
    <source>
        <dbReference type="EMBL" id="KAK2158609.1"/>
    </source>
</evidence>
<keyword evidence="2" id="KW-1185">Reference proteome</keyword>
<dbReference type="PANTHER" id="PTHR16276">
    <property type="entry name" value="PENTATRICOPEPTIDE REPEAT DOMAIN-CONTAINING PROTEIN 3"/>
    <property type="match status" value="1"/>
</dbReference>
<name>A0AAD9JT08_RIDPI</name>
<dbReference type="GO" id="GO:0032543">
    <property type="term" value="P:mitochondrial translation"/>
    <property type="evidence" value="ECO:0007669"/>
    <property type="project" value="InterPro"/>
</dbReference>
<dbReference type="InterPro" id="IPR037387">
    <property type="entry name" value="PTCD3"/>
</dbReference>
<sequence>MLQCYANVKDMQLAYRIDAALNTGNNIQLLGDGYKEGLYYTHFLRLLCMFEQIDTIMEQYERVTPHAYTPTFTALDDLLQAIDLNDGYKYLPQIWSDLVLFEYARREDLVEHLLTIMAKKKQDQQLQDLFMQIAANVKEKFDEDAKNARLMRPLVLTGRMIGALVLINLNGGDFNKAWEFFDIYLKNKNQINGLPSEVSLVSLCEQCLEAQNVNKCLDTLTAMSDFAYPKLDEMAEKVTAKLSLTQEQRFALYCH</sequence>
<dbReference type="GO" id="GO:0019843">
    <property type="term" value="F:rRNA binding"/>
    <property type="evidence" value="ECO:0007669"/>
    <property type="project" value="InterPro"/>
</dbReference>
<dbReference type="PANTHER" id="PTHR16276:SF1">
    <property type="entry name" value="SMALL RIBOSOMAL SUBUNIT PROTEIN MS39"/>
    <property type="match status" value="1"/>
</dbReference>
<protein>
    <submittedName>
        <fullName evidence="1">Uncharacterized protein</fullName>
    </submittedName>
</protein>
<evidence type="ECO:0000313" key="2">
    <source>
        <dbReference type="Proteomes" id="UP001209878"/>
    </source>
</evidence>
<dbReference type="GO" id="GO:0005739">
    <property type="term" value="C:mitochondrion"/>
    <property type="evidence" value="ECO:0007669"/>
    <property type="project" value="InterPro"/>
</dbReference>
<reference evidence="1" key="1">
    <citation type="journal article" date="2023" name="Mol. Biol. Evol.">
        <title>Third-Generation Sequencing Reveals the Adaptive Role of the Epigenome in Three Deep-Sea Polychaetes.</title>
        <authorList>
            <person name="Perez M."/>
            <person name="Aroh O."/>
            <person name="Sun Y."/>
            <person name="Lan Y."/>
            <person name="Juniper S.K."/>
            <person name="Young C.R."/>
            <person name="Angers B."/>
            <person name="Qian P.Y."/>
        </authorList>
    </citation>
    <scope>NUCLEOTIDE SEQUENCE</scope>
    <source>
        <strain evidence="1">R07B-5</strain>
    </source>
</reference>
<accession>A0AAD9JT08</accession>
<comment type="caution">
    <text evidence="1">The sequence shown here is derived from an EMBL/GenBank/DDBJ whole genome shotgun (WGS) entry which is preliminary data.</text>
</comment>
<gene>
    <name evidence="1" type="ORF">NP493_1784g00000</name>
</gene>
<dbReference type="AlphaFoldDB" id="A0AAD9JT08"/>
<dbReference type="GO" id="GO:0043024">
    <property type="term" value="F:ribosomal small subunit binding"/>
    <property type="evidence" value="ECO:0007669"/>
    <property type="project" value="InterPro"/>
</dbReference>
<dbReference type="Proteomes" id="UP001209878">
    <property type="component" value="Unassembled WGS sequence"/>
</dbReference>
<proteinExistence type="predicted"/>
<organism evidence="1 2">
    <name type="scientific">Ridgeia piscesae</name>
    <name type="common">Tubeworm</name>
    <dbReference type="NCBI Taxonomy" id="27915"/>
    <lineage>
        <taxon>Eukaryota</taxon>
        <taxon>Metazoa</taxon>
        <taxon>Spiralia</taxon>
        <taxon>Lophotrochozoa</taxon>
        <taxon>Annelida</taxon>
        <taxon>Polychaeta</taxon>
        <taxon>Sedentaria</taxon>
        <taxon>Canalipalpata</taxon>
        <taxon>Sabellida</taxon>
        <taxon>Siboglinidae</taxon>
        <taxon>Ridgeia</taxon>
    </lineage>
</organism>